<dbReference type="InterPro" id="IPR013106">
    <property type="entry name" value="Ig_V-set"/>
</dbReference>
<feature type="domain" description="Ig-like" evidence="5">
    <location>
        <begin position="277"/>
        <end position="380"/>
    </location>
</feature>
<sequence length="523" mass="58065">MIIAFAGVLFALLSSGACGSQSVQNVLWLPCQFVDEIIRLNSEGHRETEYHHRDAVLQFSNTGDRPINPNAITFLVTASKVDIRRYVEGGWDALQCEIRRYSTSGIVVRWPGLGAQEHDVWFICAFHHSEGRFVITTFLRHTLADSGFTEWIQVEDRQILTTSVALVVLTRTPSVRVGLMKDLTLHCQFAVDHKQAKVTVEWRQQRRGERTKLFTYSSHTGQSEGSGVSLRGLSNAGNASLKLPPTTQASEGTYMCSVLVPPLYISQDITLSILEPPRVSVNVGSSLALTLGAEQKVMCDAEGYYPLDVTIEWQRERVGSSFIPEVLKNVLFSSHRNHQDGTYSLSAFFLLQPSLEDSGYKYTCRVYHKALLTPVRKSFTLSVTEPDTTWWYVSVLGFIILMIVILVWLMPQLNDARRQSARKAPHHITPPPTCRAEKVCSSAGAVASIIRATAEHQPRIQTCRAGAAPGKSSWLPLPLAADLSGSLGISVAPLRILSRLEPERSRERDRRRGAVEQGAQANG</sequence>
<name>A0AAD8YUL0_9TELE</name>
<dbReference type="Proteomes" id="UP001239994">
    <property type="component" value="Unassembled WGS sequence"/>
</dbReference>
<keyword evidence="7" id="KW-1185">Reference proteome</keyword>
<comment type="caution">
    <text evidence="6">The sequence shown here is derived from an EMBL/GenBank/DDBJ whole genome shotgun (WGS) entry which is preliminary data.</text>
</comment>
<dbReference type="SUPFAM" id="SSF48726">
    <property type="entry name" value="Immunoglobulin"/>
    <property type="match status" value="2"/>
</dbReference>
<gene>
    <name evidence="6" type="ORF">P4O66_017710</name>
</gene>
<proteinExistence type="predicted"/>
<feature type="signal peptide" evidence="4">
    <location>
        <begin position="1"/>
        <end position="19"/>
    </location>
</feature>
<protein>
    <recommendedName>
        <fullName evidence="5">Ig-like domain-containing protein</fullName>
    </recommendedName>
</protein>
<reference evidence="6" key="1">
    <citation type="submission" date="2023-03" db="EMBL/GenBank/DDBJ databases">
        <title>Electrophorus voltai genome.</title>
        <authorList>
            <person name="Bian C."/>
        </authorList>
    </citation>
    <scope>NUCLEOTIDE SEQUENCE</scope>
    <source>
        <strain evidence="6">CB-2022</strain>
        <tissue evidence="6">Muscle</tissue>
    </source>
</reference>
<evidence type="ECO:0000256" key="1">
    <source>
        <dbReference type="ARBA" id="ARBA00023319"/>
    </source>
</evidence>
<dbReference type="Pfam" id="PF07686">
    <property type="entry name" value="V-set"/>
    <property type="match status" value="1"/>
</dbReference>
<keyword evidence="3" id="KW-1133">Transmembrane helix</keyword>
<dbReference type="PANTHER" id="PTHR23411">
    <property type="entry name" value="TAPASIN"/>
    <property type="match status" value="1"/>
</dbReference>
<dbReference type="InterPro" id="IPR013783">
    <property type="entry name" value="Ig-like_fold"/>
</dbReference>
<evidence type="ECO:0000256" key="4">
    <source>
        <dbReference type="SAM" id="SignalP"/>
    </source>
</evidence>
<dbReference type="Gene3D" id="2.60.40.10">
    <property type="entry name" value="Immunoglobulins"/>
    <property type="match status" value="2"/>
</dbReference>
<dbReference type="InterPro" id="IPR007110">
    <property type="entry name" value="Ig-like_dom"/>
</dbReference>
<dbReference type="Pfam" id="PF07654">
    <property type="entry name" value="C1-set"/>
    <property type="match status" value="1"/>
</dbReference>
<keyword evidence="4" id="KW-0732">Signal</keyword>
<keyword evidence="3" id="KW-0812">Transmembrane</keyword>
<organism evidence="6 7">
    <name type="scientific">Electrophorus voltai</name>
    <dbReference type="NCBI Taxonomy" id="2609070"/>
    <lineage>
        <taxon>Eukaryota</taxon>
        <taxon>Metazoa</taxon>
        <taxon>Chordata</taxon>
        <taxon>Craniata</taxon>
        <taxon>Vertebrata</taxon>
        <taxon>Euteleostomi</taxon>
        <taxon>Actinopterygii</taxon>
        <taxon>Neopterygii</taxon>
        <taxon>Teleostei</taxon>
        <taxon>Ostariophysi</taxon>
        <taxon>Gymnotiformes</taxon>
        <taxon>Gymnotoidei</taxon>
        <taxon>Gymnotidae</taxon>
        <taxon>Electrophorus</taxon>
    </lineage>
</organism>
<evidence type="ECO:0000256" key="3">
    <source>
        <dbReference type="SAM" id="Phobius"/>
    </source>
</evidence>
<accession>A0AAD8YUL0</accession>
<dbReference type="AlphaFoldDB" id="A0AAD8YUL0"/>
<dbReference type="InterPro" id="IPR003599">
    <property type="entry name" value="Ig_sub"/>
</dbReference>
<dbReference type="InterPro" id="IPR050380">
    <property type="entry name" value="Immune_Resp_Modulators"/>
</dbReference>
<dbReference type="InterPro" id="IPR003006">
    <property type="entry name" value="Ig/MHC_CS"/>
</dbReference>
<dbReference type="InterPro" id="IPR036179">
    <property type="entry name" value="Ig-like_dom_sf"/>
</dbReference>
<evidence type="ECO:0000313" key="7">
    <source>
        <dbReference type="Proteomes" id="UP001239994"/>
    </source>
</evidence>
<dbReference type="EMBL" id="JAROKS010000025">
    <property type="protein sequence ID" value="KAK1785960.1"/>
    <property type="molecule type" value="Genomic_DNA"/>
</dbReference>
<feature type="transmembrane region" description="Helical" evidence="3">
    <location>
        <begin position="390"/>
        <end position="410"/>
    </location>
</feature>
<keyword evidence="3" id="KW-0472">Membrane</keyword>
<feature type="domain" description="Ig-like" evidence="5">
    <location>
        <begin position="162"/>
        <end position="272"/>
    </location>
</feature>
<evidence type="ECO:0000256" key="2">
    <source>
        <dbReference type="SAM" id="MobiDB-lite"/>
    </source>
</evidence>
<dbReference type="PROSITE" id="PS00290">
    <property type="entry name" value="IG_MHC"/>
    <property type="match status" value="1"/>
</dbReference>
<dbReference type="InterPro" id="IPR003597">
    <property type="entry name" value="Ig_C1-set"/>
</dbReference>
<evidence type="ECO:0000259" key="5">
    <source>
        <dbReference type="PROSITE" id="PS50835"/>
    </source>
</evidence>
<evidence type="ECO:0000313" key="6">
    <source>
        <dbReference type="EMBL" id="KAK1785960.1"/>
    </source>
</evidence>
<feature type="chain" id="PRO_5042009376" description="Ig-like domain-containing protein" evidence="4">
    <location>
        <begin position="20"/>
        <end position="523"/>
    </location>
</feature>
<dbReference type="SMART" id="SM00409">
    <property type="entry name" value="IG"/>
    <property type="match status" value="2"/>
</dbReference>
<dbReference type="PROSITE" id="PS50835">
    <property type="entry name" value="IG_LIKE"/>
    <property type="match status" value="2"/>
</dbReference>
<dbReference type="SMART" id="SM00407">
    <property type="entry name" value="IGc1"/>
    <property type="match status" value="1"/>
</dbReference>
<keyword evidence="1" id="KW-0393">Immunoglobulin domain</keyword>
<feature type="compositionally biased region" description="Basic and acidic residues" evidence="2">
    <location>
        <begin position="503"/>
        <end position="514"/>
    </location>
</feature>
<feature type="region of interest" description="Disordered" evidence="2">
    <location>
        <begin position="503"/>
        <end position="523"/>
    </location>
</feature>